<dbReference type="CDD" id="cd14824">
    <property type="entry name" value="Longin"/>
    <property type="match status" value="1"/>
</dbReference>
<keyword evidence="10 12" id="KW-0175">Coiled coil</keyword>
<evidence type="ECO:0000256" key="5">
    <source>
        <dbReference type="ARBA" id="ARBA00022692"/>
    </source>
</evidence>
<evidence type="ECO:0000256" key="1">
    <source>
        <dbReference type="ARBA" id="ARBA00004163"/>
    </source>
</evidence>
<dbReference type="SMART" id="SM01270">
    <property type="entry name" value="Longin"/>
    <property type="match status" value="1"/>
</dbReference>
<keyword evidence="5 13" id="KW-0812">Transmembrane</keyword>
<organism evidence="16">
    <name type="scientific">Bicosoecida sp. CB-2014</name>
    <dbReference type="NCBI Taxonomy" id="1486930"/>
    <lineage>
        <taxon>Eukaryota</taxon>
        <taxon>Sar</taxon>
        <taxon>Stramenopiles</taxon>
        <taxon>Bigyra</taxon>
        <taxon>Opalozoa</taxon>
        <taxon>Bicosoecida</taxon>
    </lineage>
</organism>
<evidence type="ECO:0000256" key="11">
    <source>
        <dbReference type="ARBA" id="ARBA00023136"/>
    </source>
</evidence>
<comment type="similarity">
    <text evidence="3">Belongs to the synaptobrevin family.</text>
</comment>
<feature type="transmembrane region" description="Helical" evidence="13">
    <location>
        <begin position="203"/>
        <end position="221"/>
    </location>
</feature>
<evidence type="ECO:0000256" key="10">
    <source>
        <dbReference type="ARBA" id="ARBA00023054"/>
    </source>
</evidence>
<dbReference type="InterPro" id="IPR042855">
    <property type="entry name" value="V_SNARE_CC"/>
</dbReference>
<keyword evidence="8 13" id="KW-1133">Transmembrane helix</keyword>
<dbReference type="InterPro" id="IPR044565">
    <property type="entry name" value="Sec22"/>
</dbReference>
<feature type="domain" description="Longin" evidence="14">
    <location>
        <begin position="6"/>
        <end position="126"/>
    </location>
</feature>
<name>A0A7S1G8C7_9STRA</name>
<comment type="subcellular location">
    <subcellularLocation>
        <location evidence="1">Endoplasmic reticulum membrane</location>
        <topology evidence="1">Single-pass type IV membrane protein</topology>
    </subcellularLocation>
    <subcellularLocation>
        <location evidence="2">Golgi apparatus membrane</location>
    </subcellularLocation>
</comment>
<dbReference type="Pfam" id="PF00957">
    <property type="entry name" value="Synaptobrevin"/>
    <property type="match status" value="1"/>
</dbReference>
<gene>
    <name evidence="16" type="ORF">BSP0115_LOCUS10591</name>
</gene>
<evidence type="ECO:0000256" key="4">
    <source>
        <dbReference type="ARBA" id="ARBA00022448"/>
    </source>
</evidence>
<evidence type="ECO:0000256" key="8">
    <source>
        <dbReference type="ARBA" id="ARBA00022989"/>
    </source>
</evidence>
<dbReference type="GO" id="GO:0006888">
    <property type="term" value="P:endoplasmic reticulum to Golgi vesicle-mediated transport"/>
    <property type="evidence" value="ECO:0007669"/>
    <property type="project" value="InterPro"/>
</dbReference>
<dbReference type="CDD" id="cd15866">
    <property type="entry name" value="R-SNARE_SEC22"/>
    <property type="match status" value="1"/>
</dbReference>
<dbReference type="PANTHER" id="PTHR45837">
    <property type="entry name" value="VESICLE-TRAFFICKING PROTEIN SEC22B"/>
    <property type="match status" value="1"/>
</dbReference>
<dbReference type="GO" id="GO:0015031">
    <property type="term" value="P:protein transport"/>
    <property type="evidence" value="ECO:0007669"/>
    <property type="project" value="UniProtKB-KW"/>
</dbReference>
<keyword evidence="4" id="KW-0813">Transport</keyword>
<dbReference type="PROSITE" id="PS50859">
    <property type="entry name" value="LONGIN"/>
    <property type="match status" value="1"/>
</dbReference>
<evidence type="ECO:0000256" key="7">
    <source>
        <dbReference type="ARBA" id="ARBA00022927"/>
    </source>
</evidence>
<dbReference type="Pfam" id="PF13774">
    <property type="entry name" value="Longin"/>
    <property type="match status" value="1"/>
</dbReference>
<evidence type="ECO:0000259" key="14">
    <source>
        <dbReference type="PROSITE" id="PS50859"/>
    </source>
</evidence>
<evidence type="ECO:0000256" key="9">
    <source>
        <dbReference type="ARBA" id="ARBA00023034"/>
    </source>
</evidence>
<evidence type="ECO:0000256" key="12">
    <source>
        <dbReference type="PROSITE-ProRule" id="PRU00290"/>
    </source>
</evidence>
<feature type="domain" description="V-SNARE coiled-coil homology" evidence="15">
    <location>
        <begin position="141"/>
        <end position="201"/>
    </location>
</feature>
<keyword evidence="9" id="KW-0333">Golgi apparatus</keyword>
<dbReference type="FunFam" id="3.30.450.50:FF:000018">
    <property type="entry name" value="Vesicle-trafficking protein SEC22b"/>
    <property type="match status" value="1"/>
</dbReference>
<dbReference type="GO" id="GO:0005484">
    <property type="term" value="F:SNAP receptor activity"/>
    <property type="evidence" value="ECO:0007669"/>
    <property type="project" value="InterPro"/>
</dbReference>
<evidence type="ECO:0000256" key="2">
    <source>
        <dbReference type="ARBA" id="ARBA00004394"/>
    </source>
</evidence>
<dbReference type="InterPro" id="IPR011012">
    <property type="entry name" value="Longin-like_dom_sf"/>
</dbReference>
<dbReference type="Gene3D" id="1.20.5.110">
    <property type="match status" value="1"/>
</dbReference>
<dbReference type="SUPFAM" id="SSF58038">
    <property type="entry name" value="SNARE fusion complex"/>
    <property type="match status" value="1"/>
</dbReference>
<evidence type="ECO:0000256" key="3">
    <source>
        <dbReference type="ARBA" id="ARBA00008025"/>
    </source>
</evidence>
<sequence length="223" mass="25496">MPVLTFLARVVDGMLLVASMEQSSSEASHREHKHQAKLLLKRLNSRSPAKMSIDSGSHVFHYIIEDGVCFLTLCARDYPKRLAFAYLADIHGGFVSELQREHGPAWRSRIDTADRPYKFIKFDKYIQRQRKAYADPRSRDNAARLNDDLTDITAIMRKNIAEVLDRGEQLENVSRISSRLATESDKFRWQAKRLNALEWLKKHAPAVAAALIVSAVVYLRFLA</sequence>
<accession>A0A7S1G8C7</accession>
<evidence type="ECO:0000256" key="13">
    <source>
        <dbReference type="SAM" id="Phobius"/>
    </source>
</evidence>
<keyword evidence="7" id="KW-0653">Protein transport</keyword>
<evidence type="ECO:0000256" key="6">
    <source>
        <dbReference type="ARBA" id="ARBA00022824"/>
    </source>
</evidence>
<dbReference type="EMBL" id="HBFS01015819">
    <property type="protein sequence ID" value="CAD8917330.1"/>
    <property type="molecule type" value="Transcribed_RNA"/>
</dbReference>
<dbReference type="InterPro" id="IPR010908">
    <property type="entry name" value="Longin_dom"/>
</dbReference>
<dbReference type="SUPFAM" id="SSF64356">
    <property type="entry name" value="SNARE-like"/>
    <property type="match status" value="1"/>
</dbReference>
<evidence type="ECO:0000313" key="16">
    <source>
        <dbReference type="EMBL" id="CAD8917330.1"/>
    </source>
</evidence>
<proteinExistence type="inferred from homology"/>
<evidence type="ECO:0000259" key="15">
    <source>
        <dbReference type="PROSITE" id="PS50892"/>
    </source>
</evidence>
<dbReference type="GO" id="GO:0005789">
    <property type="term" value="C:endoplasmic reticulum membrane"/>
    <property type="evidence" value="ECO:0007669"/>
    <property type="project" value="UniProtKB-SubCell"/>
</dbReference>
<keyword evidence="11 13" id="KW-0472">Membrane</keyword>
<dbReference type="PROSITE" id="PS50892">
    <property type="entry name" value="V_SNARE"/>
    <property type="match status" value="1"/>
</dbReference>
<dbReference type="GO" id="GO:0000139">
    <property type="term" value="C:Golgi membrane"/>
    <property type="evidence" value="ECO:0007669"/>
    <property type="project" value="UniProtKB-SubCell"/>
</dbReference>
<reference evidence="16" key="1">
    <citation type="submission" date="2021-01" db="EMBL/GenBank/DDBJ databases">
        <authorList>
            <person name="Corre E."/>
            <person name="Pelletier E."/>
            <person name="Niang G."/>
            <person name="Scheremetjew M."/>
            <person name="Finn R."/>
            <person name="Kale V."/>
            <person name="Holt S."/>
            <person name="Cochrane G."/>
            <person name="Meng A."/>
            <person name="Brown T."/>
            <person name="Cohen L."/>
        </authorList>
    </citation>
    <scope>NUCLEOTIDE SEQUENCE</scope>
    <source>
        <strain evidence="16">Ms1</strain>
    </source>
</reference>
<protein>
    <recommendedName>
        <fullName evidence="17">Longin domain-containing protein</fullName>
    </recommendedName>
</protein>
<dbReference type="GO" id="GO:0006890">
    <property type="term" value="P:retrograde vesicle-mediated transport, Golgi to endoplasmic reticulum"/>
    <property type="evidence" value="ECO:0007669"/>
    <property type="project" value="InterPro"/>
</dbReference>
<dbReference type="AlphaFoldDB" id="A0A7S1G8C7"/>
<keyword evidence="6" id="KW-0256">Endoplasmic reticulum</keyword>
<evidence type="ECO:0008006" key="17">
    <source>
        <dbReference type="Google" id="ProtNLM"/>
    </source>
</evidence>
<dbReference type="Gene3D" id="3.30.450.50">
    <property type="entry name" value="Longin domain"/>
    <property type="match status" value="1"/>
</dbReference>